<reference evidence="2" key="1">
    <citation type="submission" date="2018-01" db="EMBL/GenBank/DDBJ databases">
        <title>An insight into the sialome of Amazonian anophelines.</title>
        <authorList>
            <person name="Ribeiro J.M."/>
            <person name="Scarpassa V."/>
            <person name="Calvo E."/>
        </authorList>
    </citation>
    <scope>NUCLEOTIDE SEQUENCE</scope>
    <source>
        <tissue evidence="2">Salivary glands</tissue>
    </source>
</reference>
<keyword evidence="1" id="KW-0472">Membrane</keyword>
<evidence type="ECO:0000313" key="2">
    <source>
        <dbReference type="EMBL" id="MBW32422.1"/>
    </source>
</evidence>
<name>A0A2M3ZVA2_9DIPT</name>
<proteinExistence type="predicted"/>
<feature type="transmembrane region" description="Helical" evidence="1">
    <location>
        <begin position="12"/>
        <end position="33"/>
    </location>
</feature>
<organism evidence="2">
    <name type="scientific">Anopheles braziliensis</name>
    <dbReference type="NCBI Taxonomy" id="58242"/>
    <lineage>
        <taxon>Eukaryota</taxon>
        <taxon>Metazoa</taxon>
        <taxon>Ecdysozoa</taxon>
        <taxon>Arthropoda</taxon>
        <taxon>Hexapoda</taxon>
        <taxon>Insecta</taxon>
        <taxon>Pterygota</taxon>
        <taxon>Neoptera</taxon>
        <taxon>Endopterygota</taxon>
        <taxon>Diptera</taxon>
        <taxon>Nematocera</taxon>
        <taxon>Culicoidea</taxon>
        <taxon>Culicidae</taxon>
        <taxon>Anophelinae</taxon>
        <taxon>Anopheles</taxon>
    </lineage>
</organism>
<evidence type="ECO:0000256" key="1">
    <source>
        <dbReference type="SAM" id="Phobius"/>
    </source>
</evidence>
<dbReference type="AlphaFoldDB" id="A0A2M3ZVA2"/>
<sequence length="77" mass="8093">MVMAVMVNTPTITWLVEGVTVVAAVVVAQVVAISHQHQPVAQAAILCSRPAASQTISHWRAAVTAARRAAPAPRRLS</sequence>
<keyword evidence="1" id="KW-0812">Transmembrane</keyword>
<keyword evidence="1" id="KW-1133">Transmembrane helix</keyword>
<dbReference type="EMBL" id="GGFM01011671">
    <property type="protein sequence ID" value="MBW32422.1"/>
    <property type="molecule type" value="Transcribed_RNA"/>
</dbReference>
<accession>A0A2M3ZVA2</accession>
<protein>
    <submittedName>
        <fullName evidence="2">Putative secreted peptide</fullName>
    </submittedName>
</protein>